<keyword evidence="3" id="KW-0342">GTP-binding</keyword>
<evidence type="ECO:0000256" key="2">
    <source>
        <dbReference type="ARBA" id="ARBA00022741"/>
    </source>
</evidence>
<evidence type="ECO:0000256" key="3">
    <source>
        <dbReference type="ARBA" id="ARBA00023134"/>
    </source>
</evidence>
<dbReference type="PANTHER" id="PTHR10903">
    <property type="entry name" value="GTPASE, IMAP FAMILY MEMBER-RELATED"/>
    <property type="match status" value="1"/>
</dbReference>
<keyword evidence="2" id="KW-0547">Nucleotide-binding</keyword>
<evidence type="ECO:0000313" key="6">
    <source>
        <dbReference type="Ensembl" id="ENSSLUP00000005018.1"/>
    </source>
</evidence>
<reference evidence="6" key="1">
    <citation type="submission" date="2025-08" db="UniProtKB">
        <authorList>
            <consortium name="Ensembl"/>
        </authorList>
    </citation>
    <scope>IDENTIFICATION</scope>
</reference>
<dbReference type="Ensembl" id="ENSSLUT00000005157.1">
    <property type="protein sequence ID" value="ENSSLUP00000005018.1"/>
    <property type="gene ID" value="ENSSLUG00000002241.1"/>
</dbReference>
<evidence type="ECO:0000256" key="4">
    <source>
        <dbReference type="SAM" id="Coils"/>
    </source>
</evidence>
<evidence type="ECO:0000259" key="5">
    <source>
        <dbReference type="PROSITE" id="PS51720"/>
    </source>
</evidence>
<keyword evidence="7" id="KW-1185">Reference proteome</keyword>
<dbReference type="InterPro" id="IPR027417">
    <property type="entry name" value="P-loop_NTPase"/>
</dbReference>
<dbReference type="PROSITE" id="PS51720">
    <property type="entry name" value="G_AIG1"/>
    <property type="match status" value="1"/>
</dbReference>
<dbReference type="FunFam" id="3.40.50.300:FF:000366">
    <property type="entry name" value="GTPase, IMAP family member 2"/>
    <property type="match status" value="1"/>
</dbReference>
<proteinExistence type="inferred from homology"/>
<accession>A0A8C9X7I4</accession>
<evidence type="ECO:0000256" key="1">
    <source>
        <dbReference type="ARBA" id="ARBA00008535"/>
    </source>
</evidence>
<sequence>MGGDDESHNRECLRMVLIGRTGSGKSATGNTILGEKHFKSKPSPSSVTKFCEKATGEIDGRSVAVVDTPGLFDTTLSNDDVQQELLKCISMLSPGPHVFLLVLQIGRFTQEEKDSVELIKKYFGKSSGDFIIIIFTRGDELGNQSIESYIENDQDGFLKILIHDCGERCQVFNNKEKTDNKQVRELMKKSSKMLKENGGNCYTSEMFQEAEAAIQKEVDRILKEKEEEMRRQRVELQRKHEKEMEEVKRRMEQQKAEIEQERAKQLNEMEENIRKDITGLYNAQQCPIRPRRTDTNSNIWTFLFYIFLLKLECGTFTIKNERLSNSSPCQKRSHNGLSPPV</sequence>
<dbReference type="PANTHER" id="PTHR10903:SF170">
    <property type="entry name" value="GTPASE IMAP FAMILY MEMBER 7"/>
    <property type="match status" value="1"/>
</dbReference>
<keyword evidence="4" id="KW-0175">Coiled coil</keyword>
<dbReference type="Proteomes" id="UP000694568">
    <property type="component" value="Unplaced"/>
</dbReference>
<evidence type="ECO:0000313" key="7">
    <source>
        <dbReference type="Proteomes" id="UP000694568"/>
    </source>
</evidence>
<dbReference type="AlphaFoldDB" id="A0A8C9X7I4"/>
<feature type="coiled-coil region" evidence="4">
    <location>
        <begin position="207"/>
        <end position="276"/>
    </location>
</feature>
<name>A0A8C9X7I4_SANLU</name>
<feature type="domain" description="AIG1-type G" evidence="5">
    <location>
        <begin position="10"/>
        <end position="211"/>
    </location>
</feature>
<reference evidence="6" key="2">
    <citation type="submission" date="2025-09" db="UniProtKB">
        <authorList>
            <consortium name="Ensembl"/>
        </authorList>
    </citation>
    <scope>IDENTIFICATION</scope>
</reference>
<dbReference type="SUPFAM" id="SSF52540">
    <property type="entry name" value="P-loop containing nucleoside triphosphate hydrolases"/>
    <property type="match status" value="1"/>
</dbReference>
<organism evidence="6 7">
    <name type="scientific">Sander lucioperca</name>
    <name type="common">Pike-perch</name>
    <name type="synonym">Perca lucioperca</name>
    <dbReference type="NCBI Taxonomy" id="283035"/>
    <lineage>
        <taxon>Eukaryota</taxon>
        <taxon>Metazoa</taxon>
        <taxon>Chordata</taxon>
        <taxon>Craniata</taxon>
        <taxon>Vertebrata</taxon>
        <taxon>Euteleostomi</taxon>
        <taxon>Actinopterygii</taxon>
        <taxon>Neopterygii</taxon>
        <taxon>Teleostei</taxon>
        <taxon>Neoteleostei</taxon>
        <taxon>Acanthomorphata</taxon>
        <taxon>Eupercaria</taxon>
        <taxon>Perciformes</taxon>
        <taxon>Percoidei</taxon>
        <taxon>Percidae</taxon>
        <taxon>Luciopercinae</taxon>
        <taxon>Sander</taxon>
    </lineage>
</organism>
<dbReference type="InterPro" id="IPR045058">
    <property type="entry name" value="GIMA/IAN/Toc"/>
</dbReference>
<dbReference type="CDD" id="cd01852">
    <property type="entry name" value="AIG1"/>
    <property type="match status" value="1"/>
</dbReference>
<dbReference type="GO" id="GO:0005525">
    <property type="term" value="F:GTP binding"/>
    <property type="evidence" value="ECO:0007669"/>
    <property type="project" value="UniProtKB-KW"/>
</dbReference>
<dbReference type="Pfam" id="PF04548">
    <property type="entry name" value="AIG1"/>
    <property type="match status" value="1"/>
</dbReference>
<dbReference type="InterPro" id="IPR006703">
    <property type="entry name" value="G_AIG1"/>
</dbReference>
<dbReference type="Gene3D" id="3.40.50.300">
    <property type="entry name" value="P-loop containing nucleotide triphosphate hydrolases"/>
    <property type="match status" value="1"/>
</dbReference>
<dbReference type="GeneTree" id="ENSGT00940000164100"/>
<comment type="similarity">
    <text evidence="1">Belongs to the TRAFAC class TrmE-Era-EngA-EngB-Septin-like GTPase superfamily. AIG1/Toc34/Toc159-like paraseptin GTPase family. IAN subfamily.</text>
</comment>
<protein>
    <recommendedName>
        <fullName evidence="5">AIG1-type G domain-containing protein</fullName>
    </recommendedName>
</protein>